<keyword evidence="1" id="KW-1133">Transmembrane helix</keyword>
<dbReference type="OrthoDB" id="2884954at2"/>
<dbReference type="EMBL" id="FOJW01000014">
    <property type="protein sequence ID" value="SFB30050.1"/>
    <property type="molecule type" value="Genomic_DNA"/>
</dbReference>
<proteinExistence type="predicted"/>
<evidence type="ECO:0000313" key="2">
    <source>
        <dbReference type="EMBL" id="SFB30050.1"/>
    </source>
</evidence>
<organism evidence="2 3">
    <name type="scientific">Lentibacillus halodurans</name>
    <dbReference type="NCBI Taxonomy" id="237679"/>
    <lineage>
        <taxon>Bacteria</taxon>
        <taxon>Bacillati</taxon>
        <taxon>Bacillota</taxon>
        <taxon>Bacilli</taxon>
        <taxon>Bacillales</taxon>
        <taxon>Bacillaceae</taxon>
        <taxon>Lentibacillus</taxon>
    </lineage>
</organism>
<evidence type="ECO:0000313" key="3">
    <source>
        <dbReference type="Proteomes" id="UP000198642"/>
    </source>
</evidence>
<accession>A0A1I1A0B3</accession>
<gene>
    <name evidence="2" type="ORF">SAMN04488072_11442</name>
</gene>
<feature type="transmembrane region" description="Helical" evidence="1">
    <location>
        <begin position="136"/>
        <end position="155"/>
    </location>
</feature>
<dbReference type="AlphaFoldDB" id="A0A1I1A0B3"/>
<dbReference type="RefSeq" id="WP_090240292.1">
    <property type="nucleotide sequence ID" value="NZ_FOJW01000014.1"/>
</dbReference>
<name>A0A1I1A0B3_9BACI</name>
<dbReference type="Pfam" id="PF06691">
    <property type="entry name" value="DUF1189"/>
    <property type="match status" value="1"/>
</dbReference>
<evidence type="ECO:0000256" key="1">
    <source>
        <dbReference type="SAM" id="Phobius"/>
    </source>
</evidence>
<feature type="transmembrane region" description="Helical" evidence="1">
    <location>
        <begin position="111"/>
        <end position="130"/>
    </location>
</feature>
<protein>
    <recommendedName>
        <fullName evidence="4">DUF1189 domain-containing protein</fullName>
    </recommendedName>
</protein>
<evidence type="ECO:0008006" key="4">
    <source>
        <dbReference type="Google" id="ProtNLM"/>
    </source>
</evidence>
<keyword evidence="1" id="KW-0472">Membrane</keyword>
<sequence length="162" mass="18782">MIFLRTFLNSIKLPDKQAMFTLNRIGMDITVVYLFILLLLVSIPSFVDQLTSNSGAGADMNLLFLLIYFFIFYYLPLTIIVFLFISLIAFSGTGIAKLLGRKIRFSMLWKLSAYTTTIPFIIYTILAFFFSINHVFAGLFILYSFLFMVKMITVYPKRKIRK</sequence>
<feature type="transmembrane region" description="Helical" evidence="1">
    <location>
        <begin position="21"/>
        <end position="43"/>
    </location>
</feature>
<dbReference type="STRING" id="237679.SAMN04488072_11442"/>
<feature type="transmembrane region" description="Helical" evidence="1">
    <location>
        <begin position="63"/>
        <end position="90"/>
    </location>
</feature>
<dbReference type="InterPro" id="IPR009574">
    <property type="entry name" value="DUF1189"/>
</dbReference>
<keyword evidence="1" id="KW-0812">Transmembrane</keyword>
<dbReference type="Proteomes" id="UP000198642">
    <property type="component" value="Unassembled WGS sequence"/>
</dbReference>
<reference evidence="2 3" key="1">
    <citation type="submission" date="2016-10" db="EMBL/GenBank/DDBJ databases">
        <authorList>
            <person name="de Groot N.N."/>
        </authorList>
    </citation>
    <scope>NUCLEOTIDE SEQUENCE [LARGE SCALE GENOMIC DNA]</scope>
    <source>
        <strain evidence="2 3">CGMCC 1.3702</strain>
    </source>
</reference>
<keyword evidence="3" id="KW-1185">Reference proteome</keyword>